<feature type="compositionally biased region" description="Basic and acidic residues" evidence="1">
    <location>
        <begin position="216"/>
        <end position="251"/>
    </location>
</feature>
<feature type="region of interest" description="Disordered" evidence="1">
    <location>
        <begin position="216"/>
        <end position="276"/>
    </location>
</feature>
<feature type="region of interest" description="Disordered" evidence="1">
    <location>
        <begin position="132"/>
        <end position="198"/>
    </location>
</feature>
<feature type="region of interest" description="Disordered" evidence="1">
    <location>
        <begin position="406"/>
        <end position="476"/>
    </location>
</feature>
<reference evidence="2" key="1">
    <citation type="submission" date="2023-01" db="EMBL/GenBank/DDBJ databases">
        <title>The chitinases involved in constricting ring structure development in the nematode-trapping fungus Drechslerella dactyloides.</title>
        <authorList>
            <person name="Wang R."/>
            <person name="Zhang L."/>
            <person name="Tang P."/>
            <person name="Li S."/>
            <person name="Liang L."/>
        </authorList>
    </citation>
    <scope>NUCLEOTIDE SEQUENCE</scope>
    <source>
        <strain evidence="2">YMF1.00031</strain>
    </source>
</reference>
<comment type="caution">
    <text evidence="2">The sequence shown here is derived from an EMBL/GenBank/DDBJ whole genome shotgun (WGS) entry which is preliminary data.</text>
</comment>
<name>A0AAD6NGF8_DREDA</name>
<evidence type="ECO:0000313" key="2">
    <source>
        <dbReference type="EMBL" id="KAJ6257319.1"/>
    </source>
</evidence>
<dbReference type="EMBL" id="JAQGDS010000011">
    <property type="protein sequence ID" value="KAJ6257319.1"/>
    <property type="molecule type" value="Genomic_DNA"/>
</dbReference>
<dbReference type="AlphaFoldDB" id="A0AAD6NGF8"/>
<organism evidence="2 3">
    <name type="scientific">Drechslerella dactyloides</name>
    <name type="common">Nematode-trapping fungus</name>
    <name type="synonym">Arthrobotrys dactyloides</name>
    <dbReference type="NCBI Taxonomy" id="74499"/>
    <lineage>
        <taxon>Eukaryota</taxon>
        <taxon>Fungi</taxon>
        <taxon>Dikarya</taxon>
        <taxon>Ascomycota</taxon>
        <taxon>Pezizomycotina</taxon>
        <taxon>Orbiliomycetes</taxon>
        <taxon>Orbiliales</taxon>
        <taxon>Orbiliaceae</taxon>
        <taxon>Drechslerella</taxon>
    </lineage>
</organism>
<feature type="compositionally biased region" description="Basic and acidic residues" evidence="1">
    <location>
        <begin position="173"/>
        <end position="187"/>
    </location>
</feature>
<evidence type="ECO:0000313" key="3">
    <source>
        <dbReference type="Proteomes" id="UP001221413"/>
    </source>
</evidence>
<protein>
    <submittedName>
        <fullName evidence="2">Uncharacterized protein</fullName>
    </submittedName>
</protein>
<feature type="compositionally biased region" description="Pro residues" evidence="1">
    <location>
        <begin position="456"/>
        <end position="466"/>
    </location>
</feature>
<feature type="compositionally biased region" description="Polar residues" evidence="1">
    <location>
        <begin position="322"/>
        <end position="343"/>
    </location>
</feature>
<feature type="compositionally biased region" description="Basic and acidic residues" evidence="1">
    <location>
        <begin position="406"/>
        <end position="416"/>
    </location>
</feature>
<keyword evidence="3" id="KW-1185">Reference proteome</keyword>
<gene>
    <name evidence="2" type="ORF">Dda_8208</name>
</gene>
<accession>A0AAD6NGF8</accession>
<evidence type="ECO:0000256" key="1">
    <source>
        <dbReference type="SAM" id="MobiDB-lite"/>
    </source>
</evidence>
<dbReference type="Proteomes" id="UP001221413">
    <property type="component" value="Unassembled WGS sequence"/>
</dbReference>
<proteinExistence type="predicted"/>
<feature type="region of interest" description="Disordered" evidence="1">
    <location>
        <begin position="322"/>
        <end position="363"/>
    </location>
</feature>
<sequence length="667" mass="76680">MAGKPCRHGTLSNWRCDLCDSFVCSLRRPPQGLDFPELLIPPYLTARTMRPPPLLPMPQEAGLPVDALHQMGAWSRDYSYLLHPADKTNEVKMTPGGVTPSKRLGNLRRDLDDRLKILSPLVKMRIVPREEAKETINDTSSDDEALQSPVKLPNSGSPQRHADAETEYEPGDIDARDDNDKDYETHGENAANPELEEYQMRVEKRRLQEDELHRLQQEKQRRQQEEKAKQEIARRDEKERERRRLLIEQRRQSNARRRMLVQTTTHNAPNGKESHLGRPRVSLRRVLLTPKSQVPTRTANRRLSRIASSTRGLSTRRVSIRFQSRTPRVQATPSRTNPQNTATKPRKSLGRRNLTTSRSTAAQQGIAAARARCLAASSALVQQRKAEREATLRRIEQDRLARQQAAREKVEAERRRTAASRQRQQEAFQSIQKRVKLTEQHSPSKVTPGFLQSPSKLPPRLKPPTRPATALTHPGTVTPRIPRKLWDWQTRRAHKIDSIRDLFSLTHLGQSRTFTPLPKHVQINNHFSTLEAEIYLPPIPPVAKDDLLSWKLNSADIDVDLRTFKHEDLESSLETSTTHPWADRGRRVVKRLPDHLYYVWRICHNYGYFGWSVPAVTPRAFAQARRFGELDREWDEVIAAREVKVQTELENLGLEEKIPLVRVASGY</sequence>